<dbReference type="PANTHER" id="PTHR10121">
    <property type="entry name" value="COATOMER SUBUNIT DELTA"/>
    <property type="match status" value="1"/>
</dbReference>
<gene>
    <name evidence="14" type="ORF">L596_024509</name>
</gene>
<comment type="similarity">
    <text evidence="1 10">Belongs to the adaptor complexes medium subunit family. Delta-COP subfamily.</text>
</comment>
<dbReference type="GO" id="GO:0051645">
    <property type="term" value="P:Golgi localization"/>
    <property type="evidence" value="ECO:0007669"/>
    <property type="project" value="TreeGrafter"/>
</dbReference>
<dbReference type="GO" id="GO:0015031">
    <property type="term" value="P:protein transport"/>
    <property type="evidence" value="ECO:0007669"/>
    <property type="project" value="UniProtKB-KW"/>
</dbReference>
<keyword evidence="5 10" id="KW-0931">ER-Golgi transport</keyword>
<dbReference type="OrthoDB" id="10266042at2759"/>
<comment type="subunit">
    <text evidence="2 10">Oligomeric complex that consists of at least the alpha, beta, beta', gamma, delta, epsilon and zeta subunits.</text>
</comment>
<dbReference type="Pfam" id="PF00928">
    <property type="entry name" value="Adap_comp_sub"/>
    <property type="match status" value="1"/>
</dbReference>
<dbReference type="Proteomes" id="UP000298663">
    <property type="component" value="Unassembled WGS sequence"/>
</dbReference>
<reference evidence="14 15" key="2">
    <citation type="journal article" date="2019" name="G3 (Bethesda)">
        <title>Hybrid Assembly of the Genome of the Entomopathogenic Nematode Steinernema carpocapsae Identifies the X-Chromosome.</title>
        <authorList>
            <person name="Serra L."/>
            <person name="Macchietto M."/>
            <person name="Macias-Munoz A."/>
            <person name="McGill C.J."/>
            <person name="Rodriguez I.M."/>
            <person name="Rodriguez B."/>
            <person name="Murad R."/>
            <person name="Mortazavi A."/>
        </authorList>
    </citation>
    <scope>NUCLEOTIDE SEQUENCE [LARGE SCALE GENOMIC DNA]</scope>
    <source>
        <strain evidence="14 15">ALL</strain>
    </source>
</reference>
<evidence type="ECO:0000256" key="8">
    <source>
        <dbReference type="ARBA" id="ARBA00023136"/>
    </source>
</evidence>
<dbReference type="InterPro" id="IPR027059">
    <property type="entry name" value="Coatomer_dsu"/>
</dbReference>
<comment type="caution">
    <text evidence="14">The sequence shown here is derived from an EMBL/GenBank/DDBJ whole genome shotgun (WGS) entry which is preliminary data.</text>
</comment>
<evidence type="ECO:0000256" key="4">
    <source>
        <dbReference type="ARBA" id="ARBA00022490"/>
    </source>
</evidence>
<keyword evidence="9 10" id="KW-0968">Cytoplasmic vesicle</keyword>
<dbReference type="EMBL" id="AZBU02000008">
    <property type="protein sequence ID" value="TKR68544.1"/>
    <property type="molecule type" value="Genomic_DNA"/>
</dbReference>
<evidence type="ECO:0000256" key="11">
    <source>
        <dbReference type="RuleBase" id="RU366052"/>
    </source>
</evidence>
<evidence type="ECO:0000256" key="12">
    <source>
        <dbReference type="SAM" id="MobiDB-lite"/>
    </source>
</evidence>
<evidence type="ECO:0000256" key="6">
    <source>
        <dbReference type="ARBA" id="ARBA00022927"/>
    </source>
</evidence>
<evidence type="ECO:0000256" key="3">
    <source>
        <dbReference type="ARBA" id="ARBA00022448"/>
    </source>
</evidence>
<dbReference type="CDD" id="cd14830">
    <property type="entry name" value="Delta_COP_N"/>
    <property type="match status" value="1"/>
</dbReference>
<keyword evidence="8 10" id="KW-0472">Membrane</keyword>
<dbReference type="InterPro" id="IPR011012">
    <property type="entry name" value="Longin-like_dom_sf"/>
</dbReference>
<comment type="subcellular location">
    <subcellularLocation>
        <location evidence="10 11">Cytoplasm</location>
    </subcellularLocation>
    <subcellularLocation>
        <location evidence="10 11">Cytoplasmic vesicle</location>
        <location evidence="10 11">COPI-coated vesicle membrane</location>
        <topology evidence="10 11">Peripheral membrane protein</topology>
        <orientation evidence="10 11">Cytoplasmic side</orientation>
    </subcellularLocation>
    <subcellularLocation>
        <location evidence="10 11">Golgi apparatus membrane</location>
        <topology evidence="10 11">Peripheral membrane protein</topology>
        <orientation evidence="10 11">Cytoplasmic side</orientation>
    </subcellularLocation>
</comment>
<evidence type="ECO:0000256" key="5">
    <source>
        <dbReference type="ARBA" id="ARBA00022892"/>
    </source>
</evidence>
<evidence type="ECO:0000313" key="14">
    <source>
        <dbReference type="EMBL" id="TKR68544.1"/>
    </source>
</evidence>
<dbReference type="SUPFAM" id="SSF64356">
    <property type="entry name" value="SNARE-like"/>
    <property type="match status" value="1"/>
</dbReference>
<dbReference type="GO" id="GO:0030126">
    <property type="term" value="C:COPI vesicle coat"/>
    <property type="evidence" value="ECO:0007669"/>
    <property type="project" value="UniProtKB-UniRule"/>
</dbReference>
<dbReference type="GO" id="GO:0006888">
    <property type="term" value="P:endoplasmic reticulum to Golgi vesicle-mediated transport"/>
    <property type="evidence" value="ECO:0007669"/>
    <property type="project" value="TreeGrafter"/>
</dbReference>
<feature type="compositionally biased region" description="Low complexity" evidence="12">
    <location>
        <begin position="189"/>
        <end position="202"/>
    </location>
</feature>
<proteinExistence type="inferred from homology"/>
<dbReference type="CDD" id="cd09254">
    <property type="entry name" value="AP_delta-COPI_MHD"/>
    <property type="match status" value="1"/>
</dbReference>
<dbReference type="Gene3D" id="2.60.40.1170">
    <property type="entry name" value="Mu homology domain, subdomain B"/>
    <property type="match status" value="2"/>
</dbReference>
<dbReference type="GO" id="GO:0000139">
    <property type="term" value="C:Golgi membrane"/>
    <property type="evidence" value="ECO:0007669"/>
    <property type="project" value="UniProtKB-SubCell"/>
</dbReference>
<accession>A0A4U5MGZ8</accession>
<dbReference type="InterPro" id="IPR022775">
    <property type="entry name" value="AP_mu_sigma_su"/>
</dbReference>
<dbReference type="InterPro" id="IPR036168">
    <property type="entry name" value="AP2_Mu_C_sf"/>
</dbReference>
<keyword evidence="15" id="KW-1185">Reference proteome</keyword>
<dbReference type="GO" id="GO:0006890">
    <property type="term" value="P:retrograde vesicle-mediated transport, Golgi to endoplasmic reticulum"/>
    <property type="evidence" value="ECO:0007669"/>
    <property type="project" value="UniProtKB-UniRule"/>
</dbReference>
<keyword evidence="3 10" id="KW-0813">Transport</keyword>
<evidence type="ECO:0000256" key="1">
    <source>
        <dbReference type="ARBA" id="ARBA00010516"/>
    </source>
</evidence>
<evidence type="ECO:0000256" key="9">
    <source>
        <dbReference type="ARBA" id="ARBA00023329"/>
    </source>
</evidence>
<evidence type="ECO:0000259" key="13">
    <source>
        <dbReference type="PROSITE" id="PS51072"/>
    </source>
</evidence>
<reference evidence="14 15" key="1">
    <citation type="journal article" date="2015" name="Genome Biol.">
        <title>Comparative genomics of Steinernema reveals deeply conserved gene regulatory networks.</title>
        <authorList>
            <person name="Dillman A.R."/>
            <person name="Macchietto M."/>
            <person name="Porter C.F."/>
            <person name="Rogers A."/>
            <person name="Williams B."/>
            <person name="Antoshechkin I."/>
            <person name="Lee M.M."/>
            <person name="Goodwin Z."/>
            <person name="Lu X."/>
            <person name="Lewis E.E."/>
            <person name="Goodrich-Blair H."/>
            <person name="Stock S.P."/>
            <person name="Adams B.J."/>
            <person name="Sternberg P.W."/>
            <person name="Mortazavi A."/>
        </authorList>
    </citation>
    <scope>NUCLEOTIDE SEQUENCE [LARGE SCALE GENOMIC DNA]</scope>
    <source>
        <strain evidence="14 15">ALL</strain>
    </source>
</reference>
<sequence length="513" mass="57127">MTIIAAAVIGKSGKALVSRQFGTETPSRTRMEGFLETFSKLVGSDKSQRQHTYIDAESIRYVYQPMDNIYMVLITTRHSNIIEDLETLRLFSRVIPEYCRSNEEKEILDKAFELIFAFDEIVALGRRENVNLAQIRTFTEMDSHEERVFNQIQQAQARAAQENAKEKEKQFKKERAEMAKKMRPGGGIASATAISSSTPMASAISDMSDMKISAPKPSAPISRGGGKALKLGAKNTGEDTFLQQLQSEGQSIAALQPTKSANPILTAPISDVKREAVHVRLQEKFSATTNRDGALETAEIQGSVMVNVSDPAFSTVQLQMHNRDQHRATVQVHPFFDKKVWQETALLKFKNADKSFPANTDVGVLKWRFQLANEEQLPIALNCWPDERPDGCSVNITYTLQSEQTLRNVTIAIPLPPATSPVISECDGTYEYIKSKSQLLWTMPVIDDANKTGTLEFSTPNGHADHFFPVNVMFFSPDLFCDFEVATVQYAGTGGEVPFSTECKLVAEKYDVI</sequence>
<evidence type="ECO:0000256" key="2">
    <source>
        <dbReference type="ARBA" id="ARBA00011775"/>
    </source>
</evidence>
<dbReference type="PROSITE" id="PS51072">
    <property type="entry name" value="MHD"/>
    <property type="match status" value="1"/>
</dbReference>
<dbReference type="STRING" id="34508.A0A4U5MGZ8"/>
<evidence type="ECO:0000256" key="10">
    <source>
        <dbReference type="RuleBase" id="RU364018"/>
    </source>
</evidence>
<dbReference type="Gene3D" id="3.30.450.60">
    <property type="match status" value="1"/>
</dbReference>
<evidence type="ECO:0000313" key="15">
    <source>
        <dbReference type="Proteomes" id="UP000298663"/>
    </source>
</evidence>
<comment type="function">
    <text evidence="10">The coatomer is a cytosolic protein complex that binds to dilysine motifs and reversibly associates with Golgi non-clathrin-coated vesicles, which further mediate biosynthetic protein transport from the ER, via the Golgi up to the trans Golgi network. Coatomer complex is required for budding from Golgi membranes, and is essential for the retrograde Golgi-to-ER transport of dilysine-tagged proteins.</text>
</comment>
<organism evidence="14 15">
    <name type="scientific">Steinernema carpocapsae</name>
    <name type="common">Entomopathogenic nematode</name>
    <dbReference type="NCBI Taxonomy" id="34508"/>
    <lineage>
        <taxon>Eukaryota</taxon>
        <taxon>Metazoa</taxon>
        <taxon>Ecdysozoa</taxon>
        <taxon>Nematoda</taxon>
        <taxon>Chromadorea</taxon>
        <taxon>Rhabditida</taxon>
        <taxon>Tylenchina</taxon>
        <taxon>Panagrolaimomorpha</taxon>
        <taxon>Strongyloidoidea</taxon>
        <taxon>Steinernematidae</taxon>
        <taxon>Steinernema</taxon>
    </lineage>
</organism>
<dbReference type="SUPFAM" id="SSF49447">
    <property type="entry name" value="Second domain of Mu2 adaptin subunit (ap50) of ap2 adaptor"/>
    <property type="match status" value="1"/>
</dbReference>
<dbReference type="PANTHER" id="PTHR10121:SF0">
    <property type="entry name" value="COATOMER SUBUNIT DELTA"/>
    <property type="match status" value="1"/>
</dbReference>
<dbReference type="FunFam" id="3.30.450.60:FF:000003">
    <property type="entry name" value="Coatomer subunit delta"/>
    <property type="match status" value="1"/>
</dbReference>
<keyword evidence="7 10" id="KW-0333">Golgi apparatus</keyword>
<dbReference type="InterPro" id="IPR028565">
    <property type="entry name" value="MHD"/>
</dbReference>
<feature type="domain" description="MHD" evidence="13">
    <location>
        <begin position="274"/>
        <end position="513"/>
    </location>
</feature>
<dbReference type="Pfam" id="PF01217">
    <property type="entry name" value="Clat_adaptor_s"/>
    <property type="match status" value="1"/>
</dbReference>
<evidence type="ECO:0000256" key="7">
    <source>
        <dbReference type="ARBA" id="ARBA00023034"/>
    </source>
</evidence>
<dbReference type="AlphaFoldDB" id="A0A4U5MGZ8"/>
<name>A0A4U5MGZ8_STECR</name>
<keyword evidence="4 10" id="KW-0963">Cytoplasm</keyword>
<keyword evidence="6 10" id="KW-0653">Protein transport</keyword>
<feature type="region of interest" description="Disordered" evidence="12">
    <location>
        <begin position="178"/>
        <end position="202"/>
    </location>
</feature>
<protein>
    <recommendedName>
        <fullName evidence="10">Coatomer subunit delta</fullName>
    </recommendedName>
</protein>